<comment type="caution">
    <text evidence="3">The sequence shown here is derived from an EMBL/GenBank/DDBJ whole genome shotgun (WGS) entry which is preliminary data.</text>
</comment>
<dbReference type="PANTHER" id="PTHR35526:SF3">
    <property type="entry name" value="ANTI-SIGMA-F FACTOR RSBW"/>
    <property type="match status" value="1"/>
</dbReference>
<dbReference type="InterPro" id="IPR050267">
    <property type="entry name" value="Anti-sigma-factor_SerPK"/>
</dbReference>
<proteinExistence type="predicted"/>
<keyword evidence="1" id="KW-0723">Serine/threonine-protein kinase</keyword>
<dbReference type="InterPro" id="IPR003594">
    <property type="entry name" value="HATPase_dom"/>
</dbReference>
<evidence type="ECO:0000259" key="2">
    <source>
        <dbReference type="Pfam" id="PF13581"/>
    </source>
</evidence>
<accession>A0A7W4TIW7</accession>
<feature type="domain" description="Histidine kinase/HSP90-like ATPase" evidence="2">
    <location>
        <begin position="2"/>
        <end position="100"/>
    </location>
</feature>
<reference evidence="3 4" key="1">
    <citation type="submission" date="2020-08" db="EMBL/GenBank/DDBJ databases">
        <title>The Agave Microbiome: Exploring the role of microbial communities in plant adaptations to desert environments.</title>
        <authorList>
            <person name="Partida-Martinez L.P."/>
        </authorList>
    </citation>
    <scope>NUCLEOTIDE SEQUENCE [LARGE SCALE GENOMIC DNA]</scope>
    <source>
        <strain evidence="3 4">AS2.23</strain>
    </source>
</reference>
<dbReference type="RefSeq" id="WP_311736432.1">
    <property type="nucleotide sequence ID" value="NZ_JACHVY010000001.1"/>
</dbReference>
<gene>
    <name evidence="3" type="ORF">FHR75_000156</name>
</gene>
<sequence>MEPAAARLARRFLEEHWCVACSSASLDRARLLVSELVSNAVRHGGAPVTPAVDCVGAEGVLVAVSDGSRDFPIFRRVQARAEGGRGVHLVDSLSAEWGVEFDPRPDGRQDGATPAVAPGKTVWCRLTV</sequence>
<name>A0A7W4TIW7_KINRA</name>
<dbReference type="CDD" id="cd16936">
    <property type="entry name" value="HATPase_RsbW-like"/>
    <property type="match status" value="1"/>
</dbReference>
<dbReference type="PANTHER" id="PTHR35526">
    <property type="entry name" value="ANTI-SIGMA-F FACTOR RSBW-RELATED"/>
    <property type="match status" value="1"/>
</dbReference>
<evidence type="ECO:0000313" key="4">
    <source>
        <dbReference type="Proteomes" id="UP000533269"/>
    </source>
</evidence>
<dbReference type="InterPro" id="IPR036890">
    <property type="entry name" value="HATPase_C_sf"/>
</dbReference>
<dbReference type="Gene3D" id="3.30.565.10">
    <property type="entry name" value="Histidine kinase-like ATPase, C-terminal domain"/>
    <property type="match status" value="1"/>
</dbReference>
<evidence type="ECO:0000313" key="3">
    <source>
        <dbReference type="EMBL" id="MBB2899368.1"/>
    </source>
</evidence>
<dbReference type="EMBL" id="JACHVY010000001">
    <property type="protein sequence ID" value="MBB2899368.1"/>
    <property type="molecule type" value="Genomic_DNA"/>
</dbReference>
<dbReference type="SUPFAM" id="SSF55874">
    <property type="entry name" value="ATPase domain of HSP90 chaperone/DNA topoisomerase II/histidine kinase"/>
    <property type="match status" value="1"/>
</dbReference>
<protein>
    <submittedName>
        <fullName evidence="3">Anti-sigma regulatory factor (Ser/Thr protein kinase)</fullName>
    </submittedName>
</protein>
<keyword evidence="1" id="KW-0808">Transferase</keyword>
<evidence type="ECO:0000256" key="1">
    <source>
        <dbReference type="ARBA" id="ARBA00022527"/>
    </source>
</evidence>
<dbReference type="AlphaFoldDB" id="A0A7W4TIW7"/>
<reference evidence="3 4" key="2">
    <citation type="submission" date="2020-08" db="EMBL/GenBank/DDBJ databases">
        <authorList>
            <person name="Partida-Martinez L."/>
            <person name="Huntemann M."/>
            <person name="Clum A."/>
            <person name="Wang J."/>
            <person name="Palaniappan K."/>
            <person name="Ritter S."/>
            <person name="Chen I.-M."/>
            <person name="Stamatis D."/>
            <person name="Reddy T."/>
            <person name="O'Malley R."/>
            <person name="Daum C."/>
            <person name="Shapiro N."/>
            <person name="Ivanova N."/>
            <person name="Kyrpides N."/>
            <person name="Woyke T."/>
        </authorList>
    </citation>
    <scope>NUCLEOTIDE SEQUENCE [LARGE SCALE GENOMIC DNA]</scope>
    <source>
        <strain evidence="3 4">AS2.23</strain>
    </source>
</reference>
<keyword evidence="1" id="KW-0418">Kinase</keyword>
<dbReference type="Pfam" id="PF13581">
    <property type="entry name" value="HATPase_c_2"/>
    <property type="match status" value="1"/>
</dbReference>
<organism evidence="3 4">
    <name type="scientific">Kineococcus radiotolerans</name>
    <dbReference type="NCBI Taxonomy" id="131568"/>
    <lineage>
        <taxon>Bacteria</taxon>
        <taxon>Bacillati</taxon>
        <taxon>Actinomycetota</taxon>
        <taxon>Actinomycetes</taxon>
        <taxon>Kineosporiales</taxon>
        <taxon>Kineosporiaceae</taxon>
        <taxon>Kineococcus</taxon>
    </lineage>
</organism>
<dbReference type="GO" id="GO:0004674">
    <property type="term" value="F:protein serine/threonine kinase activity"/>
    <property type="evidence" value="ECO:0007669"/>
    <property type="project" value="UniProtKB-KW"/>
</dbReference>
<dbReference type="Proteomes" id="UP000533269">
    <property type="component" value="Unassembled WGS sequence"/>
</dbReference>